<protein>
    <submittedName>
        <fullName evidence="1">Uncharacterized protein</fullName>
    </submittedName>
</protein>
<reference evidence="1" key="1">
    <citation type="journal article" date="2023" name="G3 (Bethesda)">
        <title>A reference genome for the long-term kleptoplast-retaining sea slug Elysia crispata morphotype clarki.</title>
        <authorList>
            <person name="Eastman K.E."/>
            <person name="Pendleton A.L."/>
            <person name="Shaikh M.A."/>
            <person name="Suttiyut T."/>
            <person name="Ogas R."/>
            <person name="Tomko P."/>
            <person name="Gavelis G."/>
            <person name="Widhalm J.R."/>
            <person name="Wisecaver J.H."/>
        </authorList>
    </citation>
    <scope>NUCLEOTIDE SEQUENCE</scope>
    <source>
        <strain evidence="1">ECLA1</strain>
    </source>
</reference>
<organism evidence="1 2">
    <name type="scientific">Elysia crispata</name>
    <name type="common">lettuce slug</name>
    <dbReference type="NCBI Taxonomy" id="231223"/>
    <lineage>
        <taxon>Eukaryota</taxon>
        <taxon>Metazoa</taxon>
        <taxon>Spiralia</taxon>
        <taxon>Lophotrochozoa</taxon>
        <taxon>Mollusca</taxon>
        <taxon>Gastropoda</taxon>
        <taxon>Heterobranchia</taxon>
        <taxon>Euthyneura</taxon>
        <taxon>Panpulmonata</taxon>
        <taxon>Sacoglossa</taxon>
        <taxon>Placobranchoidea</taxon>
        <taxon>Plakobranchidae</taxon>
        <taxon>Elysia</taxon>
    </lineage>
</organism>
<evidence type="ECO:0000313" key="1">
    <source>
        <dbReference type="EMBL" id="KAK3737138.1"/>
    </source>
</evidence>
<dbReference type="AlphaFoldDB" id="A0AAE1CUE3"/>
<keyword evidence="2" id="KW-1185">Reference proteome</keyword>
<accession>A0AAE1CUE3</accession>
<dbReference type="EMBL" id="JAWDGP010006665">
    <property type="protein sequence ID" value="KAK3737138.1"/>
    <property type="molecule type" value="Genomic_DNA"/>
</dbReference>
<dbReference type="Proteomes" id="UP001283361">
    <property type="component" value="Unassembled WGS sequence"/>
</dbReference>
<gene>
    <name evidence="1" type="ORF">RRG08_016444</name>
</gene>
<sequence length="69" mass="8089">MCANNVRGKLERSQGLIMVLERKDSKSSQIPKDPPTVVMWNQRHLRKLNLRFPDKLKVPQVRNSRPSHK</sequence>
<evidence type="ECO:0000313" key="2">
    <source>
        <dbReference type="Proteomes" id="UP001283361"/>
    </source>
</evidence>
<name>A0AAE1CUE3_9GAST</name>
<comment type="caution">
    <text evidence="1">The sequence shown here is derived from an EMBL/GenBank/DDBJ whole genome shotgun (WGS) entry which is preliminary data.</text>
</comment>
<proteinExistence type="predicted"/>